<evidence type="ECO:0000313" key="4">
    <source>
        <dbReference type="Proteomes" id="UP000765507"/>
    </source>
</evidence>
<organism evidence="3 4">
    <name type="scientific">Chelydra serpentina</name>
    <name type="common">Snapping turtle</name>
    <name type="synonym">Testudo serpentina</name>
    <dbReference type="NCBI Taxonomy" id="8475"/>
    <lineage>
        <taxon>Eukaryota</taxon>
        <taxon>Metazoa</taxon>
        <taxon>Chordata</taxon>
        <taxon>Craniata</taxon>
        <taxon>Vertebrata</taxon>
        <taxon>Euteleostomi</taxon>
        <taxon>Archelosauria</taxon>
        <taxon>Testudinata</taxon>
        <taxon>Testudines</taxon>
        <taxon>Cryptodira</taxon>
        <taxon>Durocryptodira</taxon>
        <taxon>Americhelydia</taxon>
        <taxon>Chelydroidea</taxon>
        <taxon>Chelydridae</taxon>
        <taxon>Chelydra</taxon>
    </lineage>
</organism>
<gene>
    <name evidence="3" type="ORF">G0U57_004439</name>
</gene>
<dbReference type="Gene3D" id="2.40.70.10">
    <property type="entry name" value="Acid Proteases"/>
    <property type="match status" value="1"/>
</dbReference>
<sequence>MNENIPVMGIGGKPFDCSVLQEATIEISDISVSHAFLLAPDSPVNLLGRDLLCKLRAQIFFSDDKIIVRLPQRQLPQLCAALTQASEDQILPMGPMNIPERLRQEVKASLWGTSKTDLGILQTDPVKITLRAGIEIPRIRQYPISREALFGLQELISTFLWLGALVHTKSPFNTPILPVRKPDMDPDGKPVYRFVQDLRVVNKVVQAKHNVVPNPYTILTAIPAGTVCYSVIDLCNAFFSIPLDQDIWDIFAFTWTDPETGRSEQLT</sequence>
<dbReference type="InterPro" id="IPR051320">
    <property type="entry name" value="Viral_Replic_Matur_Polypro"/>
</dbReference>
<evidence type="ECO:0000256" key="1">
    <source>
        <dbReference type="ARBA" id="ARBA00022801"/>
    </source>
</evidence>
<evidence type="ECO:0000313" key="3">
    <source>
        <dbReference type="EMBL" id="KAG6921959.1"/>
    </source>
</evidence>
<dbReference type="InterPro" id="IPR043502">
    <property type="entry name" value="DNA/RNA_pol_sf"/>
</dbReference>
<name>A0A8T1RYV5_CHESE</name>
<keyword evidence="4" id="KW-1185">Reference proteome</keyword>
<feature type="domain" description="Peptidase A2" evidence="2">
    <location>
        <begin position="1"/>
        <end position="51"/>
    </location>
</feature>
<dbReference type="EMBL" id="JAHGAV010001596">
    <property type="protein sequence ID" value="KAG6921959.1"/>
    <property type="molecule type" value="Genomic_DNA"/>
</dbReference>
<dbReference type="InterPro" id="IPR043128">
    <property type="entry name" value="Rev_trsase/Diguanyl_cyclase"/>
</dbReference>
<dbReference type="Gene3D" id="3.30.70.270">
    <property type="match status" value="1"/>
</dbReference>
<dbReference type="AlphaFoldDB" id="A0A8T1RYV5"/>
<dbReference type="InterPro" id="IPR021109">
    <property type="entry name" value="Peptidase_aspartic_dom_sf"/>
</dbReference>
<comment type="caution">
    <text evidence="3">The sequence shown here is derived from an EMBL/GenBank/DDBJ whole genome shotgun (WGS) entry which is preliminary data.</text>
</comment>
<dbReference type="OrthoDB" id="9113925at2759"/>
<dbReference type="PANTHER" id="PTHR33064:SF29">
    <property type="entry name" value="PEPTIDASE A2 DOMAIN-CONTAINING PROTEIN-RELATED"/>
    <property type="match status" value="1"/>
</dbReference>
<accession>A0A8T1RYV5</accession>
<dbReference type="SUPFAM" id="SSF56672">
    <property type="entry name" value="DNA/RNA polymerases"/>
    <property type="match status" value="1"/>
</dbReference>
<dbReference type="GO" id="GO:0006508">
    <property type="term" value="P:proteolysis"/>
    <property type="evidence" value="ECO:0007669"/>
    <property type="project" value="InterPro"/>
</dbReference>
<dbReference type="PANTHER" id="PTHR33064">
    <property type="entry name" value="POL PROTEIN"/>
    <property type="match status" value="1"/>
</dbReference>
<dbReference type="GO" id="GO:0004190">
    <property type="term" value="F:aspartic-type endopeptidase activity"/>
    <property type="evidence" value="ECO:0007669"/>
    <property type="project" value="InterPro"/>
</dbReference>
<reference evidence="3 4" key="1">
    <citation type="journal article" date="2020" name="G3 (Bethesda)">
        <title>Draft Genome of the Common Snapping Turtle, Chelydra serpentina, a Model for Phenotypic Plasticity in Reptiles.</title>
        <authorList>
            <person name="Das D."/>
            <person name="Singh S.K."/>
            <person name="Bierstedt J."/>
            <person name="Erickson A."/>
            <person name="Galli G.L.J."/>
            <person name="Crossley D.A. 2nd"/>
            <person name="Rhen T."/>
        </authorList>
    </citation>
    <scope>NUCLEOTIDE SEQUENCE [LARGE SCALE GENOMIC DNA]</scope>
    <source>
        <strain evidence="3">KW</strain>
    </source>
</reference>
<dbReference type="Proteomes" id="UP000765507">
    <property type="component" value="Unassembled WGS sequence"/>
</dbReference>
<keyword evidence="1" id="KW-0378">Hydrolase</keyword>
<evidence type="ECO:0000259" key="2">
    <source>
        <dbReference type="PROSITE" id="PS50175"/>
    </source>
</evidence>
<dbReference type="InterPro" id="IPR001995">
    <property type="entry name" value="Peptidase_A2_cat"/>
</dbReference>
<dbReference type="SUPFAM" id="SSF50630">
    <property type="entry name" value="Acid proteases"/>
    <property type="match status" value="1"/>
</dbReference>
<proteinExistence type="predicted"/>
<dbReference type="PROSITE" id="PS50175">
    <property type="entry name" value="ASP_PROT_RETROV"/>
    <property type="match status" value="1"/>
</dbReference>
<dbReference type="Gene3D" id="3.10.10.10">
    <property type="entry name" value="HIV Type 1 Reverse Transcriptase, subunit A, domain 1"/>
    <property type="match status" value="1"/>
</dbReference>
<protein>
    <submittedName>
        <fullName evidence="3">Pol polyprotein</fullName>
    </submittedName>
</protein>